<evidence type="ECO:0000256" key="9">
    <source>
        <dbReference type="ARBA" id="ARBA00023134"/>
    </source>
</evidence>
<keyword evidence="9 10" id="KW-0342">GTP-binding</keyword>
<dbReference type="EC" id="3.6.-.-" evidence="10"/>
<dbReference type="InterPro" id="IPR025867">
    <property type="entry name" value="MnmE_helical"/>
</dbReference>
<keyword evidence="14" id="KW-1185">Reference proteome</keyword>
<evidence type="ECO:0000256" key="3">
    <source>
        <dbReference type="ARBA" id="ARBA00022694"/>
    </source>
</evidence>
<feature type="binding site" evidence="10">
    <location>
        <position position="252"/>
    </location>
    <ligand>
        <name>K(+)</name>
        <dbReference type="ChEBI" id="CHEBI:29103"/>
    </ligand>
</feature>
<feature type="binding site" evidence="10">
    <location>
        <position position="22"/>
    </location>
    <ligand>
        <name>(6S)-5-formyl-5,6,7,8-tetrahydrofolate</name>
        <dbReference type="ChEBI" id="CHEBI:57457"/>
    </ligand>
</feature>
<feature type="binding site" evidence="10">
    <location>
        <position position="256"/>
    </location>
    <ligand>
        <name>Mg(2+)</name>
        <dbReference type="ChEBI" id="CHEBI:18420"/>
    </ligand>
</feature>
<proteinExistence type="inferred from homology"/>
<evidence type="ECO:0000313" key="14">
    <source>
        <dbReference type="Proteomes" id="UP000000378"/>
    </source>
</evidence>
<dbReference type="RefSeq" id="WP_013176518.1">
    <property type="nucleotide sequence ID" value="NC_014220.1"/>
</dbReference>
<dbReference type="GO" id="GO:0030488">
    <property type="term" value="P:tRNA methylation"/>
    <property type="evidence" value="ECO:0007669"/>
    <property type="project" value="TreeGrafter"/>
</dbReference>
<dbReference type="Pfam" id="PF10396">
    <property type="entry name" value="TrmE_N"/>
    <property type="match status" value="1"/>
</dbReference>
<evidence type="ECO:0000313" key="13">
    <source>
        <dbReference type="EMBL" id="ADI03116.1"/>
    </source>
</evidence>
<dbReference type="GO" id="GO:0042802">
    <property type="term" value="F:identical protein binding"/>
    <property type="evidence" value="ECO:0007669"/>
    <property type="project" value="UniProtKB-ARBA"/>
</dbReference>
<evidence type="ECO:0000256" key="4">
    <source>
        <dbReference type="ARBA" id="ARBA00022723"/>
    </source>
</evidence>
<dbReference type="InterPro" id="IPR027368">
    <property type="entry name" value="MnmE_dom2"/>
</dbReference>
<evidence type="ECO:0000256" key="2">
    <source>
        <dbReference type="ARBA" id="ARBA00022490"/>
    </source>
</evidence>
<dbReference type="HOGENOM" id="CLU_019624_4_1_9"/>
<dbReference type="Gene3D" id="3.40.50.300">
    <property type="entry name" value="P-loop containing nucleotide triphosphate hydrolases"/>
    <property type="match status" value="1"/>
</dbReference>
<dbReference type="PANTHER" id="PTHR42714:SF2">
    <property type="entry name" value="TRNA MODIFICATION GTPASE GTPBP3, MITOCHONDRIAL"/>
    <property type="match status" value="1"/>
</dbReference>
<gene>
    <name evidence="10" type="primary">mnmE</name>
    <name evidence="10" type="synonym">trmE</name>
    <name evidence="13" type="ordered locus">Slip_2380</name>
</gene>
<dbReference type="GO" id="GO:0005829">
    <property type="term" value="C:cytosol"/>
    <property type="evidence" value="ECO:0007669"/>
    <property type="project" value="TreeGrafter"/>
</dbReference>
<dbReference type="NCBIfam" id="TIGR00231">
    <property type="entry name" value="small_GTP"/>
    <property type="match status" value="1"/>
</dbReference>
<comment type="subcellular location">
    <subcellularLocation>
        <location evidence="10">Cytoplasm</location>
    </subcellularLocation>
</comment>
<comment type="cofactor">
    <cofactor evidence="10">
        <name>K(+)</name>
        <dbReference type="ChEBI" id="CHEBI:29103"/>
    </cofactor>
    <text evidence="10">Binds 1 potassium ion per subunit.</text>
</comment>
<comment type="function">
    <text evidence="10">Exhibits a very high intrinsic GTPase hydrolysis rate. Involved in the addition of a carboxymethylaminomethyl (cmnm) group at the wobble position (U34) of certain tRNAs, forming tRNA-cmnm(5)s(2)U34.</text>
</comment>
<feature type="domain" description="TrmE-type G" evidence="12">
    <location>
        <begin position="221"/>
        <end position="381"/>
    </location>
</feature>
<dbReference type="Gene3D" id="3.30.1360.120">
    <property type="entry name" value="Probable tRNA modification gtpase trme, domain 1"/>
    <property type="match status" value="1"/>
</dbReference>
<dbReference type="GO" id="GO:0046872">
    <property type="term" value="F:metal ion binding"/>
    <property type="evidence" value="ECO:0007669"/>
    <property type="project" value="UniProtKB-KW"/>
</dbReference>
<feature type="binding site" evidence="10">
    <location>
        <begin position="275"/>
        <end position="278"/>
    </location>
    <ligand>
        <name>GTP</name>
        <dbReference type="ChEBI" id="CHEBI:37565"/>
    </ligand>
</feature>
<keyword evidence="8 10" id="KW-0630">Potassium</keyword>
<reference evidence="13 14" key="2">
    <citation type="journal article" date="2010" name="Stand. Genomic Sci.">
        <title>Complete genome sequence of Syntrophothermus lipocalidus type strain (TGB-C1).</title>
        <authorList>
            <person name="Djao O.D."/>
            <person name="Zhang X."/>
            <person name="Lucas S."/>
            <person name="Lapidus A."/>
            <person name="Del Rio T.G."/>
            <person name="Nolan M."/>
            <person name="Tice H."/>
            <person name="Cheng J.F."/>
            <person name="Han C."/>
            <person name="Tapia R."/>
            <person name="Goodwin L."/>
            <person name="Pitluck S."/>
            <person name="Liolios K."/>
            <person name="Ivanova N."/>
            <person name="Mavromatis K."/>
            <person name="Mikhailova N."/>
            <person name="Ovchinnikova G."/>
            <person name="Pati A."/>
            <person name="Brambilla E."/>
            <person name="Chen A."/>
            <person name="Palaniappan K."/>
            <person name="Land M."/>
            <person name="Hauser L."/>
            <person name="Chang Y.J."/>
            <person name="Jeffries C.D."/>
            <person name="Rohde M."/>
            <person name="Sikorski J."/>
            <person name="Spring S."/>
            <person name="Goker M."/>
            <person name="Detter J.C."/>
            <person name="Woyke T."/>
            <person name="Bristow J."/>
            <person name="Eisen J.A."/>
            <person name="Markowitz V."/>
            <person name="Hugenholtz P."/>
            <person name="Kyrpides N.C."/>
            <person name="Klenk H.P."/>
        </authorList>
    </citation>
    <scope>NUCLEOTIDE SEQUENCE [LARGE SCALE GENOMIC DNA]</scope>
    <source>
        <strain evidence="14">DSM 12680 / TGB-C1</strain>
    </source>
</reference>
<keyword evidence="6 10" id="KW-0378">Hydrolase</keyword>
<dbReference type="CDD" id="cd14858">
    <property type="entry name" value="TrmE_N"/>
    <property type="match status" value="1"/>
</dbReference>
<feature type="binding site" evidence="10">
    <location>
        <position position="126"/>
    </location>
    <ligand>
        <name>(6S)-5-formyl-5,6,7,8-tetrahydrofolate</name>
        <dbReference type="ChEBI" id="CHEBI:57457"/>
    </ligand>
</feature>
<evidence type="ECO:0000256" key="7">
    <source>
        <dbReference type="ARBA" id="ARBA00022842"/>
    </source>
</evidence>
<dbReference type="InterPro" id="IPR005225">
    <property type="entry name" value="Small_GTP-bd"/>
</dbReference>
<dbReference type="InterPro" id="IPR027417">
    <property type="entry name" value="P-loop_NTPase"/>
</dbReference>
<keyword evidence="5 10" id="KW-0547">Nucleotide-binding</keyword>
<dbReference type="Pfam" id="PF01926">
    <property type="entry name" value="MMR_HSR1"/>
    <property type="match status" value="1"/>
</dbReference>
<dbReference type="Proteomes" id="UP000000378">
    <property type="component" value="Chromosome"/>
</dbReference>
<comment type="similarity">
    <text evidence="1 10 11">Belongs to the TRAFAC class TrmE-Era-EngA-EngB-Septin-like GTPase superfamily. TrmE GTPase family.</text>
</comment>
<dbReference type="GO" id="GO:0002098">
    <property type="term" value="P:tRNA wobble uridine modification"/>
    <property type="evidence" value="ECO:0007669"/>
    <property type="project" value="TreeGrafter"/>
</dbReference>
<comment type="subunit">
    <text evidence="10">Homodimer. Heterotetramer of two MnmE and two MnmG subunits.</text>
</comment>
<feature type="binding site" evidence="10">
    <location>
        <position position="255"/>
    </location>
    <ligand>
        <name>K(+)</name>
        <dbReference type="ChEBI" id="CHEBI:29103"/>
    </ligand>
</feature>
<dbReference type="Pfam" id="PF12631">
    <property type="entry name" value="MnmE_helical"/>
    <property type="match status" value="1"/>
</dbReference>
<feature type="binding site" evidence="10">
    <location>
        <begin position="250"/>
        <end position="256"/>
    </location>
    <ligand>
        <name>GTP</name>
        <dbReference type="ChEBI" id="CHEBI:37565"/>
    </ligand>
</feature>
<feature type="binding site" evidence="10">
    <location>
        <position position="460"/>
    </location>
    <ligand>
        <name>(6S)-5-formyl-5,6,7,8-tetrahydrofolate</name>
        <dbReference type="ChEBI" id="CHEBI:57457"/>
    </ligand>
</feature>
<name>D7CKD2_SYNLT</name>
<evidence type="ECO:0000256" key="1">
    <source>
        <dbReference type="ARBA" id="ARBA00011043"/>
    </source>
</evidence>
<keyword evidence="2 10" id="KW-0963">Cytoplasm</keyword>
<dbReference type="FunFam" id="3.30.1360.120:FF:000003">
    <property type="entry name" value="tRNA modification GTPase MnmE"/>
    <property type="match status" value="1"/>
</dbReference>
<dbReference type="eggNOG" id="COG0486">
    <property type="taxonomic scope" value="Bacteria"/>
</dbReference>
<dbReference type="CDD" id="cd04164">
    <property type="entry name" value="trmE"/>
    <property type="match status" value="1"/>
</dbReference>
<feature type="binding site" evidence="10">
    <location>
        <position position="250"/>
    </location>
    <ligand>
        <name>K(+)</name>
        <dbReference type="ChEBI" id="CHEBI:29103"/>
    </ligand>
</feature>
<dbReference type="OrthoDB" id="9805918at2"/>
<dbReference type="AlphaFoldDB" id="D7CKD2"/>
<dbReference type="STRING" id="643648.Slip_2380"/>
<dbReference type="InterPro" id="IPR004520">
    <property type="entry name" value="GTPase_MnmE"/>
</dbReference>
<dbReference type="FunFam" id="3.40.50.300:FF:000494">
    <property type="entry name" value="tRNA modification GTPase MnmE"/>
    <property type="match status" value="1"/>
</dbReference>
<reference evidence="14" key="1">
    <citation type="journal article" date="2010" name="Stand. Genomic Sci.">
        <title>Complete genome sequence of Syntrophothermus lipocalidus type strain (TGB-C1T).</title>
        <authorList>
            <consortium name="US DOE Joint Genome Institute (JGI-PGF)"/>
            <person name="Djao O."/>
            <person name="Zhang X."/>
            <person name="Lucas S."/>
            <person name="Lapidus A."/>
            <person name="Glavina Del Rio T."/>
            <person name="Nolan M."/>
            <person name="Tice H."/>
            <person name="Cheng J."/>
            <person name="Han C."/>
            <person name="Tapia R."/>
            <person name="Goodwin L."/>
            <person name="Pitluck S."/>
            <person name="Liolios K."/>
            <person name="Ivanova N."/>
            <person name="Mavromatis K."/>
            <person name="Mikhailova N."/>
            <person name="Ovchinnikova G."/>
            <person name="Pati A."/>
            <person name="Brambilla E."/>
            <person name="Chen A."/>
            <person name="Palaniappan K."/>
            <person name="Land M."/>
            <person name="Hauser L."/>
            <person name="Chang Y."/>
            <person name="Jeffries C."/>
            <person name="Rohde M."/>
            <person name="Sikorski J."/>
            <person name="Spring S."/>
            <person name="Goker M."/>
            <person name="Detter J."/>
            <person name="Woyke T."/>
            <person name="Bristow J."/>
            <person name="Eisen J."/>
            <person name="Markowitz V."/>
            <person name="Hugenholtz P."/>
            <person name="Kyrpides N."/>
            <person name="Klenk H."/>
        </authorList>
    </citation>
    <scope>NUCLEOTIDE SEQUENCE [LARGE SCALE GENOMIC DNA]</scope>
    <source>
        <strain evidence="14">DSM 12680 / TGB-C1</strain>
    </source>
</reference>
<dbReference type="InterPro" id="IPR006073">
    <property type="entry name" value="GTP-bd"/>
</dbReference>
<organism evidence="13 14">
    <name type="scientific">Syntrophothermus lipocalidus (strain DSM 12680 / TGB-C1)</name>
    <dbReference type="NCBI Taxonomy" id="643648"/>
    <lineage>
        <taxon>Bacteria</taxon>
        <taxon>Bacillati</taxon>
        <taxon>Bacillota</taxon>
        <taxon>Clostridia</taxon>
        <taxon>Eubacteriales</taxon>
        <taxon>Syntrophomonadaceae</taxon>
        <taxon>Syntrophothermus</taxon>
    </lineage>
</organism>
<keyword evidence="3 10" id="KW-0819">tRNA processing</keyword>
<dbReference type="KEGG" id="slp:Slip_2380"/>
<feature type="binding site" evidence="10">
    <location>
        <position position="87"/>
    </location>
    <ligand>
        <name>(6S)-5-formyl-5,6,7,8-tetrahydrofolate</name>
        <dbReference type="ChEBI" id="CHEBI:57457"/>
    </ligand>
</feature>
<dbReference type="SUPFAM" id="SSF52540">
    <property type="entry name" value="P-loop containing nucleoside triphosphate hydrolases"/>
    <property type="match status" value="1"/>
</dbReference>
<accession>D7CKD2</accession>
<keyword evidence="4 10" id="KW-0479">Metal-binding</keyword>
<dbReference type="InterPro" id="IPR031168">
    <property type="entry name" value="G_TrmE"/>
</dbReference>
<protein>
    <recommendedName>
        <fullName evidence="10">tRNA modification GTPase MnmE</fullName>
        <ecNumber evidence="10">3.6.-.-</ecNumber>
    </recommendedName>
</protein>
<evidence type="ECO:0000256" key="8">
    <source>
        <dbReference type="ARBA" id="ARBA00022958"/>
    </source>
</evidence>
<evidence type="ECO:0000256" key="5">
    <source>
        <dbReference type="ARBA" id="ARBA00022741"/>
    </source>
</evidence>
<feature type="binding site" evidence="10">
    <location>
        <position position="235"/>
    </location>
    <ligand>
        <name>Mg(2+)</name>
        <dbReference type="ChEBI" id="CHEBI:18420"/>
    </ligand>
</feature>
<feature type="binding site" evidence="10">
    <location>
        <begin position="231"/>
        <end position="236"/>
    </location>
    <ligand>
        <name>GTP</name>
        <dbReference type="ChEBI" id="CHEBI:37565"/>
    </ligand>
</feature>
<dbReference type="Gene3D" id="1.20.120.430">
    <property type="entry name" value="tRNA modification GTPase MnmE domain 2"/>
    <property type="match status" value="1"/>
</dbReference>
<evidence type="ECO:0000256" key="11">
    <source>
        <dbReference type="RuleBase" id="RU003313"/>
    </source>
</evidence>
<dbReference type="NCBIfam" id="TIGR00450">
    <property type="entry name" value="mnmE_trmE_thdF"/>
    <property type="match status" value="1"/>
</dbReference>
<dbReference type="GO" id="GO:0005525">
    <property type="term" value="F:GTP binding"/>
    <property type="evidence" value="ECO:0007669"/>
    <property type="project" value="UniProtKB-UniRule"/>
</dbReference>
<dbReference type="InterPro" id="IPR027266">
    <property type="entry name" value="TrmE/GcvT-like"/>
</dbReference>
<comment type="caution">
    <text evidence="10">Lacks conserved residue(s) required for the propagation of feature annotation.</text>
</comment>
<dbReference type="GO" id="GO:0003924">
    <property type="term" value="F:GTPase activity"/>
    <property type="evidence" value="ECO:0007669"/>
    <property type="project" value="UniProtKB-UniRule"/>
</dbReference>
<dbReference type="EMBL" id="CP002048">
    <property type="protein sequence ID" value="ADI03116.1"/>
    <property type="molecule type" value="Genomic_DNA"/>
</dbReference>
<evidence type="ECO:0000259" key="12">
    <source>
        <dbReference type="PROSITE" id="PS51709"/>
    </source>
</evidence>
<dbReference type="PROSITE" id="PS51709">
    <property type="entry name" value="G_TRME"/>
    <property type="match status" value="1"/>
</dbReference>
<dbReference type="PANTHER" id="PTHR42714">
    <property type="entry name" value="TRNA MODIFICATION GTPASE GTPBP3"/>
    <property type="match status" value="1"/>
</dbReference>
<feature type="binding site" evidence="10">
    <location>
        <position position="231"/>
    </location>
    <ligand>
        <name>K(+)</name>
        <dbReference type="ChEBI" id="CHEBI:29103"/>
    </ligand>
</feature>
<evidence type="ECO:0000256" key="6">
    <source>
        <dbReference type="ARBA" id="ARBA00022801"/>
    </source>
</evidence>
<dbReference type="InterPro" id="IPR018948">
    <property type="entry name" value="GTP-bd_TrmE_N"/>
</dbReference>
<dbReference type="HAMAP" id="MF_00379">
    <property type="entry name" value="GTPase_MnmE"/>
    <property type="match status" value="1"/>
</dbReference>
<sequence length="460" mass="50365">MMEDTIAAIATPLGEGGIAIVRVSGREAVDIVEKVFRPVPGGKRLKDRGGYTLGLGWIVDRKGNHVDEVLVTVMRGPKSYTAEDVVEINCHGGVLAAIRCLETVLENGARLAEPGEFTKRAFLNGRLDISQAEAVIDIIRAKTEKGMSMAVKQLEGMLRKRVAELEDRLVGLNTMVEASIDFPEEVGDLDEEIARQQAQEILRELEGLLRAGERNRVYQWGVKVVIAGKPNVGKSSLLNALLRKKKAIVTDIPGTTRDIVEDYINVKGIPVNIMDTAGIRETGDLVERIGVERSEEVISEADIILAVLDAGAGISEEDERVAKMVAGRRVIVLVNKEDLEEKRVTLEEVERLFPGQTVVRGSVKEEIGLEELESAIEEAVLAGKVEAGDEDIMVNLRQEEAFRRVKTSMEGFLAGLETNTSLDCLAVDIGEALEALGEITGKTLKEDVIERIFRDYCIGK</sequence>
<evidence type="ECO:0000256" key="10">
    <source>
        <dbReference type="HAMAP-Rule" id="MF_00379"/>
    </source>
</evidence>
<keyword evidence="7 10" id="KW-0460">Magnesium</keyword>